<keyword evidence="2" id="KW-1185">Reference proteome</keyword>
<organism evidence="1 2">
    <name type="scientific">Sorangium atrum</name>
    <dbReference type="NCBI Taxonomy" id="2995308"/>
    <lineage>
        <taxon>Bacteria</taxon>
        <taxon>Pseudomonadati</taxon>
        <taxon>Myxococcota</taxon>
        <taxon>Polyangia</taxon>
        <taxon>Polyangiales</taxon>
        <taxon>Polyangiaceae</taxon>
        <taxon>Sorangium</taxon>
    </lineage>
</organism>
<dbReference type="SUPFAM" id="SSF56784">
    <property type="entry name" value="HAD-like"/>
    <property type="match status" value="1"/>
</dbReference>
<proteinExistence type="predicted"/>
<dbReference type="RefSeq" id="WP_272098921.1">
    <property type="nucleotide sequence ID" value="NZ_JAQNDK010000003.1"/>
</dbReference>
<dbReference type="InterPro" id="IPR036412">
    <property type="entry name" value="HAD-like_sf"/>
</dbReference>
<dbReference type="InterPro" id="IPR023214">
    <property type="entry name" value="HAD_sf"/>
</dbReference>
<evidence type="ECO:0008006" key="3">
    <source>
        <dbReference type="Google" id="ProtNLM"/>
    </source>
</evidence>
<sequence length="57" mass="6201">MSPSHPKAVLWDLDGELFDSSELLFMAWREAVGAAGGSDGHADHDAVFGMRNDDLVR</sequence>
<reference evidence="1 2" key="1">
    <citation type="submission" date="2023-01" db="EMBL/GenBank/DDBJ databases">
        <title>Minimal conservation of predation-associated metabolite biosynthetic gene clusters underscores biosynthetic potential of Myxococcota including descriptions for ten novel species: Archangium lansinium sp. nov., Myxococcus landrumus sp. nov., Nannocystis bai.</title>
        <authorList>
            <person name="Ahearne A."/>
            <person name="Stevens C."/>
            <person name="Dowd S."/>
        </authorList>
    </citation>
    <scope>NUCLEOTIDE SEQUENCE [LARGE SCALE GENOMIC DNA]</scope>
    <source>
        <strain evidence="1 2">WIWO2</strain>
    </source>
</reference>
<dbReference type="Proteomes" id="UP001217485">
    <property type="component" value="Unassembled WGS sequence"/>
</dbReference>
<dbReference type="Gene3D" id="3.40.50.1000">
    <property type="entry name" value="HAD superfamily/HAD-like"/>
    <property type="match status" value="1"/>
</dbReference>
<dbReference type="InterPro" id="IPR023198">
    <property type="entry name" value="PGP-like_dom2"/>
</dbReference>
<gene>
    <name evidence="1" type="ORF">POL72_28235</name>
</gene>
<comment type="caution">
    <text evidence="1">The sequence shown here is derived from an EMBL/GenBank/DDBJ whole genome shotgun (WGS) entry which is preliminary data.</text>
</comment>
<dbReference type="Gene3D" id="1.10.150.240">
    <property type="entry name" value="Putative phosphatase, domain 2"/>
    <property type="match status" value="1"/>
</dbReference>
<name>A0ABT5C5F5_9BACT</name>
<protein>
    <recommendedName>
        <fullName evidence="3">HAD family hydrolase</fullName>
    </recommendedName>
</protein>
<evidence type="ECO:0000313" key="1">
    <source>
        <dbReference type="EMBL" id="MDC0681662.1"/>
    </source>
</evidence>
<evidence type="ECO:0000313" key="2">
    <source>
        <dbReference type="Proteomes" id="UP001217485"/>
    </source>
</evidence>
<dbReference type="EMBL" id="JAQNDK010000003">
    <property type="protein sequence ID" value="MDC0681662.1"/>
    <property type="molecule type" value="Genomic_DNA"/>
</dbReference>
<accession>A0ABT5C5F5</accession>